<keyword evidence="5" id="KW-1185">Reference proteome</keyword>
<name>A0ABT1Y5H5_9FIRM</name>
<evidence type="ECO:0000256" key="2">
    <source>
        <dbReference type="ARBA" id="ARBA00022801"/>
    </source>
</evidence>
<sequence length="177" mass="20038">MDKYEQTLESTYIYQGKILSLRKDQVQLPNGKTSVREIVEHAGAVSIVPVTEEGNIILVKQYRKPVEQETIEIPAGKLDQGERPEDCAQRELREEIGFSGDLDLKFSYYTTPGFSDELLYLYVARNLKHAPLACDDDELIEKLEVSLEEAMHMITQGEIVDAKTIIGILTLKQEGHL</sequence>
<feature type="domain" description="Nudix hydrolase" evidence="3">
    <location>
        <begin position="40"/>
        <end position="167"/>
    </location>
</feature>
<dbReference type="GO" id="GO:0016787">
    <property type="term" value="F:hydrolase activity"/>
    <property type="evidence" value="ECO:0007669"/>
    <property type="project" value="UniProtKB-KW"/>
</dbReference>
<dbReference type="PROSITE" id="PS00893">
    <property type="entry name" value="NUDIX_BOX"/>
    <property type="match status" value="1"/>
</dbReference>
<dbReference type="Gene3D" id="3.90.79.10">
    <property type="entry name" value="Nucleoside Triphosphate Pyrophosphohydrolase"/>
    <property type="match status" value="1"/>
</dbReference>
<dbReference type="InterPro" id="IPR015797">
    <property type="entry name" value="NUDIX_hydrolase-like_dom_sf"/>
</dbReference>
<reference evidence="4 5" key="1">
    <citation type="submission" date="2022-08" db="EMBL/GenBank/DDBJ databases">
        <title>Proteogenomics of the novel Dehalobacterium formicoaceticum strain EZ94 highlights a key role of methyltransferases during anaerobic dichloromethane degradation.</title>
        <authorList>
            <person name="Wasmund K."/>
        </authorList>
    </citation>
    <scope>NUCLEOTIDE SEQUENCE [LARGE SCALE GENOMIC DNA]</scope>
    <source>
        <strain evidence="4 5">EZ94</strain>
    </source>
</reference>
<organism evidence="4 5">
    <name type="scientific">Dehalobacterium formicoaceticum</name>
    <dbReference type="NCBI Taxonomy" id="51515"/>
    <lineage>
        <taxon>Bacteria</taxon>
        <taxon>Bacillati</taxon>
        <taxon>Bacillota</taxon>
        <taxon>Clostridia</taxon>
        <taxon>Eubacteriales</taxon>
        <taxon>Peptococcaceae</taxon>
        <taxon>Dehalobacterium</taxon>
    </lineage>
</organism>
<dbReference type="Proteomes" id="UP001524944">
    <property type="component" value="Unassembled WGS sequence"/>
</dbReference>
<dbReference type="InterPro" id="IPR020084">
    <property type="entry name" value="NUDIX_hydrolase_CS"/>
</dbReference>
<protein>
    <submittedName>
        <fullName evidence="4">NUDIX hydrolase</fullName>
    </submittedName>
</protein>
<dbReference type="SUPFAM" id="SSF55811">
    <property type="entry name" value="Nudix"/>
    <property type="match status" value="1"/>
</dbReference>
<comment type="cofactor">
    <cofactor evidence="1">
        <name>Mg(2+)</name>
        <dbReference type="ChEBI" id="CHEBI:18420"/>
    </cofactor>
</comment>
<evidence type="ECO:0000259" key="3">
    <source>
        <dbReference type="PROSITE" id="PS51462"/>
    </source>
</evidence>
<evidence type="ECO:0000256" key="1">
    <source>
        <dbReference type="ARBA" id="ARBA00001946"/>
    </source>
</evidence>
<dbReference type="PANTHER" id="PTHR11839:SF18">
    <property type="entry name" value="NUDIX HYDROLASE DOMAIN-CONTAINING PROTEIN"/>
    <property type="match status" value="1"/>
</dbReference>
<dbReference type="PROSITE" id="PS51462">
    <property type="entry name" value="NUDIX"/>
    <property type="match status" value="1"/>
</dbReference>
<dbReference type="PANTHER" id="PTHR11839">
    <property type="entry name" value="UDP/ADP-SUGAR PYROPHOSPHATASE"/>
    <property type="match status" value="1"/>
</dbReference>
<evidence type="ECO:0000313" key="4">
    <source>
        <dbReference type="EMBL" id="MCR6545813.1"/>
    </source>
</evidence>
<dbReference type="EMBL" id="JANPWE010000004">
    <property type="protein sequence ID" value="MCR6545813.1"/>
    <property type="molecule type" value="Genomic_DNA"/>
</dbReference>
<gene>
    <name evidence="4" type="ORF">NVS47_09875</name>
</gene>
<comment type="caution">
    <text evidence="4">The sequence shown here is derived from an EMBL/GenBank/DDBJ whole genome shotgun (WGS) entry which is preliminary data.</text>
</comment>
<dbReference type="Pfam" id="PF00293">
    <property type="entry name" value="NUDIX"/>
    <property type="match status" value="1"/>
</dbReference>
<dbReference type="InterPro" id="IPR000086">
    <property type="entry name" value="NUDIX_hydrolase_dom"/>
</dbReference>
<evidence type="ECO:0000313" key="5">
    <source>
        <dbReference type="Proteomes" id="UP001524944"/>
    </source>
</evidence>
<keyword evidence="2 4" id="KW-0378">Hydrolase</keyword>
<accession>A0ABT1Y5H5</accession>
<proteinExistence type="predicted"/>